<sequence length="66" mass="7881">MCLLTSNNETHREKLLIGYFNLLIKQIIKRITPYILYIDTNEAKISHKCFSKNIRFCKLSIFYLIV</sequence>
<protein>
    <submittedName>
        <fullName evidence="1">Uncharacterized protein</fullName>
    </submittedName>
</protein>
<proteinExistence type="predicted"/>
<name>A0ABP8VIY8_9HYPH</name>
<organism evidence="1 2">
    <name type="scientific">Bartonella pachyuromydis</name>
    <dbReference type="NCBI Taxonomy" id="931097"/>
    <lineage>
        <taxon>Bacteria</taxon>
        <taxon>Pseudomonadati</taxon>
        <taxon>Pseudomonadota</taxon>
        <taxon>Alphaproteobacteria</taxon>
        <taxon>Hyphomicrobiales</taxon>
        <taxon>Bartonellaceae</taxon>
        <taxon>Bartonella</taxon>
    </lineage>
</organism>
<keyword evidence="2" id="KW-1185">Reference proteome</keyword>
<dbReference type="Proteomes" id="UP001501699">
    <property type="component" value="Unassembled WGS sequence"/>
</dbReference>
<comment type="caution">
    <text evidence="1">The sequence shown here is derived from an EMBL/GenBank/DDBJ whole genome shotgun (WGS) entry which is preliminary data.</text>
</comment>
<accession>A0ABP8VIY8</accession>
<evidence type="ECO:0000313" key="1">
    <source>
        <dbReference type="EMBL" id="GAA4663943.1"/>
    </source>
</evidence>
<dbReference type="EMBL" id="BAABJA010000006">
    <property type="protein sequence ID" value="GAA4663943.1"/>
    <property type="molecule type" value="Genomic_DNA"/>
</dbReference>
<gene>
    <name evidence="1" type="ORF">GCM10023262_10640</name>
</gene>
<reference evidence="2" key="1">
    <citation type="journal article" date="2019" name="Int. J. Syst. Evol. Microbiol.">
        <title>The Global Catalogue of Microorganisms (GCM) 10K type strain sequencing project: providing services to taxonomists for standard genome sequencing and annotation.</title>
        <authorList>
            <consortium name="The Broad Institute Genomics Platform"/>
            <consortium name="The Broad Institute Genome Sequencing Center for Infectious Disease"/>
            <person name="Wu L."/>
            <person name="Ma J."/>
        </authorList>
    </citation>
    <scope>NUCLEOTIDE SEQUENCE [LARGE SCALE GENOMIC DNA]</scope>
    <source>
        <strain evidence="2">JCM 17714</strain>
    </source>
</reference>
<evidence type="ECO:0000313" key="2">
    <source>
        <dbReference type="Proteomes" id="UP001501699"/>
    </source>
</evidence>